<feature type="domain" description="ABC transmembrane type-1" evidence="8">
    <location>
        <begin position="69"/>
        <end position="285"/>
    </location>
</feature>
<evidence type="ECO:0000313" key="10">
    <source>
        <dbReference type="Proteomes" id="UP000556436"/>
    </source>
</evidence>
<evidence type="ECO:0000256" key="3">
    <source>
        <dbReference type="ARBA" id="ARBA00022475"/>
    </source>
</evidence>
<dbReference type="AlphaFoldDB" id="A0A7W7L7Z0"/>
<dbReference type="GO" id="GO:0022857">
    <property type="term" value="F:transmembrane transporter activity"/>
    <property type="evidence" value="ECO:0007669"/>
    <property type="project" value="InterPro"/>
</dbReference>
<dbReference type="InterPro" id="IPR010065">
    <property type="entry name" value="AA_ABC_transptr_permease_3TM"/>
</dbReference>
<evidence type="ECO:0000256" key="6">
    <source>
        <dbReference type="ARBA" id="ARBA00023136"/>
    </source>
</evidence>
<evidence type="ECO:0000256" key="1">
    <source>
        <dbReference type="ARBA" id="ARBA00004651"/>
    </source>
</evidence>
<dbReference type="PANTHER" id="PTHR30614">
    <property type="entry name" value="MEMBRANE COMPONENT OF AMINO ACID ABC TRANSPORTER"/>
    <property type="match status" value="1"/>
</dbReference>
<dbReference type="PROSITE" id="PS50928">
    <property type="entry name" value="ABC_TM1"/>
    <property type="match status" value="1"/>
</dbReference>
<dbReference type="InterPro" id="IPR043429">
    <property type="entry name" value="ArtM/GltK/GlnP/TcyL/YhdX-like"/>
</dbReference>
<evidence type="ECO:0000259" key="8">
    <source>
        <dbReference type="PROSITE" id="PS50928"/>
    </source>
</evidence>
<keyword evidence="4 7" id="KW-0812">Transmembrane</keyword>
<evidence type="ECO:0000313" key="9">
    <source>
        <dbReference type="EMBL" id="MBB4885134.1"/>
    </source>
</evidence>
<feature type="transmembrane region" description="Helical" evidence="7">
    <location>
        <begin position="21"/>
        <end position="40"/>
    </location>
</feature>
<dbReference type="GO" id="GO:0043190">
    <property type="term" value="C:ATP-binding cassette (ABC) transporter complex"/>
    <property type="evidence" value="ECO:0007669"/>
    <property type="project" value="InterPro"/>
</dbReference>
<accession>A0A7W7L7Z0</accession>
<dbReference type="InterPro" id="IPR035906">
    <property type="entry name" value="MetI-like_sf"/>
</dbReference>
<comment type="similarity">
    <text evidence="7">Belongs to the binding-protein-dependent transport system permease family.</text>
</comment>
<comment type="caution">
    <text evidence="9">The sequence shown here is derived from an EMBL/GenBank/DDBJ whole genome shotgun (WGS) entry which is preliminary data.</text>
</comment>
<dbReference type="GO" id="GO:0006865">
    <property type="term" value="P:amino acid transport"/>
    <property type="evidence" value="ECO:0007669"/>
    <property type="project" value="TreeGrafter"/>
</dbReference>
<name>A0A7W7L7Z0_STRNE</name>
<dbReference type="InterPro" id="IPR000515">
    <property type="entry name" value="MetI-like"/>
</dbReference>
<dbReference type="RefSeq" id="WP_184731416.1">
    <property type="nucleotide sequence ID" value="NZ_BMRW01000006.1"/>
</dbReference>
<comment type="subcellular location">
    <subcellularLocation>
        <location evidence="1 7">Cell membrane</location>
        <topology evidence="1 7">Multi-pass membrane protein</topology>
    </subcellularLocation>
</comment>
<protein>
    <submittedName>
        <fullName evidence="9">Glutamate transport system permease protein</fullName>
    </submittedName>
</protein>
<feature type="transmembrane region" description="Helical" evidence="7">
    <location>
        <begin position="148"/>
        <end position="171"/>
    </location>
</feature>
<feature type="transmembrane region" description="Helical" evidence="7">
    <location>
        <begin position="107"/>
        <end position="128"/>
    </location>
</feature>
<evidence type="ECO:0000256" key="4">
    <source>
        <dbReference type="ARBA" id="ARBA00022692"/>
    </source>
</evidence>
<reference evidence="9 10" key="1">
    <citation type="submission" date="2020-08" db="EMBL/GenBank/DDBJ databases">
        <title>Genomic Encyclopedia of Type Strains, Phase III (KMG-III): the genomes of soil and plant-associated and newly described type strains.</title>
        <authorList>
            <person name="Whitman W."/>
        </authorList>
    </citation>
    <scope>NUCLEOTIDE SEQUENCE [LARGE SCALE GENOMIC DNA]</scope>
    <source>
        <strain evidence="9 10">CECT 3265</strain>
    </source>
</reference>
<proteinExistence type="inferred from homology"/>
<feature type="transmembrane region" description="Helical" evidence="7">
    <location>
        <begin position="75"/>
        <end position="95"/>
    </location>
</feature>
<dbReference type="Pfam" id="PF00528">
    <property type="entry name" value="BPD_transp_1"/>
    <property type="match status" value="1"/>
</dbReference>
<evidence type="ECO:0000256" key="7">
    <source>
        <dbReference type="RuleBase" id="RU363032"/>
    </source>
</evidence>
<feature type="transmembrane region" description="Helical" evidence="7">
    <location>
        <begin position="261"/>
        <end position="288"/>
    </location>
</feature>
<gene>
    <name evidence="9" type="ORF">FHS38_001162</name>
</gene>
<dbReference type="CDD" id="cd06261">
    <property type="entry name" value="TM_PBP2"/>
    <property type="match status" value="1"/>
</dbReference>
<dbReference type="NCBIfam" id="TIGR01726">
    <property type="entry name" value="HEQRo_perm_3TM"/>
    <property type="match status" value="1"/>
</dbReference>
<organism evidence="9 10">
    <name type="scientific">Streptomyces netropsis</name>
    <name type="common">Streptoverticillium netropsis</name>
    <dbReference type="NCBI Taxonomy" id="55404"/>
    <lineage>
        <taxon>Bacteria</taxon>
        <taxon>Bacillati</taxon>
        <taxon>Actinomycetota</taxon>
        <taxon>Actinomycetes</taxon>
        <taxon>Kitasatosporales</taxon>
        <taxon>Streptomycetaceae</taxon>
        <taxon>Streptomyces</taxon>
    </lineage>
</organism>
<dbReference type="Proteomes" id="UP000556436">
    <property type="component" value="Unassembled WGS sequence"/>
</dbReference>
<keyword evidence="3" id="KW-1003">Cell membrane</keyword>
<keyword evidence="10" id="KW-1185">Reference proteome</keyword>
<dbReference type="Gene3D" id="1.10.3720.10">
    <property type="entry name" value="MetI-like"/>
    <property type="match status" value="1"/>
</dbReference>
<sequence>MTSGGSILFEAPGPRGRRRNRICSVLAVVGIAAVVGYVIVRLHDAGQFTWAMWEAFTYQGVQRRILIGALDTLKAFALAVVFSLLLGVLLATGRLSRHRVLRWPATALVEFFRAMPLLIMIFALYNMGWLRSWVAAVARFLREHLGQAGVWLADNFASPTLWALVIGIALYNGSVQAEILRAGARAVPRGQTEAAYALGMRKAQVTTTVVLPQAVRSMLPSIVGQIVVTLKDTSLGFIITYEELLYAGKLLAQNTATPAGYPYIPVLLVVGPMYIGMCLALSTFATWLAHRGRQQRRPGLRFRSPADHDRKPSG</sequence>
<dbReference type="EMBL" id="JACHJG010000002">
    <property type="protein sequence ID" value="MBB4885134.1"/>
    <property type="molecule type" value="Genomic_DNA"/>
</dbReference>
<dbReference type="SUPFAM" id="SSF161098">
    <property type="entry name" value="MetI-like"/>
    <property type="match status" value="1"/>
</dbReference>
<evidence type="ECO:0000256" key="2">
    <source>
        <dbReference type="ARBA" id="ARBA00022448"/>
    </source>
</evidence>
<evidence type="ECO:0000256" key="5">
    <source>
        <dbReference type="ARBA" id="ARBA00022989"/>
    </source>
</evidence>
<keyword evidence="6 7" id="KW-0472">Membrane</keyword>
<keyword evidence="2 7" id="KW-0813">Transport</keyword>
<dbReference type="PANTHER" id="PTHR30614:SF21">
    <property type="entry name" value="AMINO ACID ABC TRANSPORTER PERMEASE"/>
    <property type="match status" value="1"/>
</dbReference>
<keyword evidence="5 7" id="KW-1133">Transmembrane helix</keyword>